<dbReference type="EMBL" id="BMAT01004187">
    <property type="protein sequence ID" value="GFR69955.1"/>
    <property type="molecule type" value="Genomic_DNA"/>
</dbReference>
<accession>A0AAV4FAY5</accession>
<dbReference type="AlphaFoldDB" id="A0AAV4FAY5"/>
<feature type="compositionally biased region" description="Acidic residues" evidence="1">
    <location>
        <begin position="14"/>
        <end position="38"/>
    </location>
</feature>
<proteinExistence type="predicted"/>
<name>A0AAV4FAY5_9GAST</name>
<feature type="compositionally biased region" description="Polar residues" evidence="1">
    <location>
        <begin position="1"/>
        <end position="13"/>
    </location>
</feature>
<reference evidence="2 3" key="1">
    <citation type="journal article" date="2021" name="Elife">
        <title>Chloroplast acquisition without the gene transfer in kleptoplastic sea slugs, Plakobranchus ocellatus.</title>
        <authorList>
            <person name="Maeda T."/>
            <person name="Takahashi S."/>
            <person name="Yoshida T."/>
            <person name="Shimamura S."/>
            <person name="Takaki Y."/>
            <person name="Nagai Y."/>
            <person name="Toyoda A."/>
            <person name="Suzuki Y."/>
            <person name="Arimoto A."/>
            <person name="Ishii H."/>
            <person name="Satoh N."/>
            <person name="Nishiyama T."/>
            <person name="Hasebe M."/>
            <person name="Maruyama T."/>
            <person name="Minagawa J."/>
            <person name="Obokata J."/>
            <person name="Shigenobu S."/>
        </authorList>
    </citation>
    <scope>NUCLEOTIDE SEQUENCE [LARGE SCALE GENOMIC DNA]</scope>
</reference>
<keyword evidence="3" id="KW-1185">Reference proteome</keyword>
<evidence type="ECO:0000313" key="2">
    <source>
        <dbReference type="EMBL" id="GFR69955.1"/>
    </source>
</evidence>
<evidence type="ECO:0000256" key="1">
    <source>
        <dbReference type="SAM" id="MobiDB-lite"/>
    </source>
</evidence>
<evidence type="ECO:0000313" key="3">
    <source>
        <dbReference type="Proteomes" id="UP000762676"/>
    </source>
</evidence>
<dbReference type="Proteomes" id="UP000762676">
    <property type="component" value="Unassembled WGS sequence"/>
</dbReference>
<protein>
    <submittedName>
        <fullName evidence="2">Uncharacterized protein</fullName>
    </submittedName>
</protein>
<organism evidence="2 3">
    <name type="scientific">Elysia marginata</name>
    <dbReference type="NCBI Taxonomy" id="1093978"/>
    <lineage>
        <taxon>Eukaryota</taxon>
        <taxon>Metazoa</taxon>
        <taxon>Spiralia</taxon>
        <taxon>Lophotrochozoa</taxon>
        <taxon>Mollusca</taxon>
        <taxon>Gastropoda</taxon>
        <taxon>Heterobranchia</taxon>
        <taxon>Euthyneura</taxon>
        <taxon>Panpulmonata</taxon>
        <taxon>Sacoglossa</taxon>
        <taxon>Placobranchoidea</taxon>
        <taxon>Plakobranchidae</taxon>
        <taxon>Elysia</taxon>
    </lineage>
</organism>
<comment type="caution">
    <text evidence="2">The sequence shown here is derived from an EMBL/GenBank/DDBJ whole genome shotgun (WGS) entry which is preliminary data.</text>
</comment>
<feature type="region of interest" description="Disordered" evidence="1">
    <location>
        <begin position="1"/>
        <end position="41"/>
    </location>
</feature>
<gene>
    <name evidence="2" type="ORF">ElyMa_002060800</name>
</gene>
<sequence length="88" mass="10193">MIYQSCNRKNNNEFGDDDDDDDVKNDDDDEDKDHDDNSDDGKGIILVCLWRRGVVVDARPAFESCFRQVDVYSLRKAIYTHFFASLIP</sequence>